<dbReference type="EMBL" id="BK059098">
    <property type="protein sequence ID" value="DAE29776.1"/>
    <property type="molecule type" value="Genomic_DNA"/>
</dbReference>
<keyword evidence="1" id="KW-0032">Aminotransferase</keyword>
<name>A0A8S5REG2_9VIRU</name>
<dbReference type="GO" id="GO:0008483">
    <property type="term" value="F:transaminase activity"/>
    <property type="evidence" value="ECO:0007669"/>
    <property type="project" value="UniProtKB-KW"/>
</dbReference>
<proteinExistence type="predicted"/>
<protein>
    <submittedName>
        <fullName evidence="1">Ornithine aminotransferase</fullName>
    </submittedName>
</protein>
<accession>A0A8S5REG2</accession>
<reference evidence="1" key="1">
    <citation type="journal article" date="2021" name="Proc. Natl. Acad. Sci. U.S.A.">
        <title>A Catalog of Tens of Thousands of Viruses from Human Metagenomes Reveals Hidden Associations with Chronic Diseases.</title>
        <authorList>
            <person name="Tisza M.J."/>
            <person name="Buck C.B."/>
        </authorList>
    </citation>
    <scope>NUCLEOTIDE SEQUENCE</scope>
    <source>
        <strain evidence="1">CtyMK1</strain>
    </source>
</reference>
<sequence length="97" mass="10537">MKKYIIAICAALAGIAICTAFFIATAKPKTPQPVEYTIYAYPDGAAEIEVDNIGKIIQTHEEIQVGDMVLKAGTIILPGNGNKIHYEYPRKDAVKGE</sequence>
<evidence type="ECO:0000313" key="1">
    <source>
        <dbReference type="EMBL" id="DAE29776.1"/>
    </source>
</evidence>
<keyword evidence="1" id="KW-0808">Transferase</keyword>
<organism evidence="1">
    <name type="scientific">virus sp. ctyMK1</name>
    <dbReference type="NCBI Taxonomy" id="2828002"/>
    <lineage>
        <taxon>Viruses</taxon>
    </lineage>
</organism>